<proteinExistence type="predicted"/>
<reference evidence="2" key="1">
    <citation type="journal article" date="2017" name="Cell">
        <title>Insights into land plant evolution garnered from the Marchantia polymorpha genome.</title>
        <authorList>
            <person name="Bowman J.L."/>
            <person name="Kohchi T."/>
            <person name="Yamato K.T."/>
            <person name="Jenkins J."/>
            <person name="Shu S."/>
            <person name="Ishizaki K."/>
            <person name="Yamaoka S."/>
            <person name="Nishihama R."/>
            <person name="Nakamura Y."/>
            <person name="Berger F."/>
            <person name="Adam C."/>
            <person name="Aki S.S."/>
            <person name="Althoff F."/>
            <person name="Araki T."/>
            <person name="Arteaga-Vazquez M.A."/>
            <person name="Balasubrmanian S."/>
            <person name="Barry K."/>
            <person name="Bauer D."/>
            <person name="Boehm C.R."/>
            <person name="Briginshaw L."/>
            <person name="Caballero-Perez J."/>
            <person name="Catarino B."/>
            <person name="Chen F."/>
            <person name="Chiyoda S."/>
            <person name="Chovatia M."/>
            <person name="Davies K.M."/>
            <person name="Delmans M."/>
            <person name="Demura T."/>
            <person name="Dierschke T."/>
            <person name="Dolan L."/>
            <person name="Dorantes-Acosta A.E."/>
            <person name="Eklund D.M."/>
            <person name="Florent S.N."/>
            <person name="Flores-Sandoval E."/>
            <person name="Fujiyama A."/>
            <person name="Fukuzawa H."/>
            <person name="Galik B."/>
            <person name="Grimanelli D."/>
            <person name="Grimwood J."/>
            <person name="Grossniklaus U."/>
            <person name="Hamada T."/>
            <person name="Haseloff J."/>
            <person name="Hetherington A.J."/>
            <person name="Higo A."/>
            <person name="Hirakawa Y."/>
            <person name="Hundley H.N."/>
            <person name="Ikeda Y."/>
            <person name="Inoue K."/>
            <person name="Inoue S.I."/>
            <person name="Ishida S."/>
            <person name="Jia Q."/>
            <person name="Kakita M."/>
            <person name="Kanazawa T."/>
            <person name="Kawai Y."/>
            <person name="Kawashima T."/>
            <person name="Kennedy M."/>
            <person name="Kinose K."/>
            <person name="Kinoshita T."/>
            <person name="Kohara Y."/>
            <person name="Koide E."/>
            <person name="Komatsu K."/>
            <person name="Kopischke S."/>
            <person name="Kubo M."/>
            <person name="Kyozuka J."/>
            <person name="Lagercrantz U."/>
            <person name="Lin S.S."/>
            <person name="Lindquist E."/>
            <person name="Lipzen A.M."/>
            <person name="Lu C.W."/>
            <person name="De Luna E."/>
            <person name="Martienssen R.A."/>
            <person name="Minamino N."/>
            <person name="Mizutani M."/>
            <person name="Mizutani M."/>
            <person name="Mochizuki N."/>
            <person name="Monte I."/>
            <person name="Mosher R."/>
            <person name="Nagasaki H."/>
            <person name="Nakagami H."/>
            <person name="Naramoto S."/>
            <person name="Nishitani K."/>
            <person name="Ohtani M."/>
            <person name="Okamoto T."/>
            <person name="Okumura M."/>
            <person name="Phillips J."/>
            <person name="Pollak B."/>
            <person name="Reinders A."/>
            <person name="Rovekamp M."/>
            <person name="Sano R."/>
            <person name="Sawa S."/>
            <person name="Schmid M.W."/>
            <person name="Shirakawa M."/>
            <person name="Solano R."/>
            <person name="Spunde A."/>
            <person name="Suetsugu N."/>
            <person name="Sugano S."/>
            <person name="Sugiyama A."/>
            <person name="Sun R."/>
            <person name="Suzuki Y."/>
            <person name="Takenaka M."/>
            <person name="Takezawa D."/>
            <person name="Tomogane H."/>
            <person name="Tsuzuki M."/>
            <person name="Ueda T."/>
            <person name="Umeda M."/>
            <person name="Ward J.M."/>
            <person name="Watanabe Y."/>
            <person name="Yazaki K."/>
            <person name="Yokoyama R."/>
            <person name="Yoshitake Y."/>
            <person name="Yotsui I."/>
            <person name="Zachgo S."/>
            <person name="Schmutz J."/>
        </authorList>
    </citation>
    <scope>NUCLEOTIDE SEQUENCE [LARGE SCALE GENOMIC DNA]</scope>
    <source>
        <strain evidence="2">Tak-1</strain>
    </source>
</reference>
<accession>A0A2R6WK38</accession>
<organism evidence="1 2">
    <name type="scientific">Marchantia polymorpha</name>
    <name type="common">Common liverwort</name>
    <name type="synonym">Marchantia aquatica</name>
    <dbReference type="NCBI Taxonomy" id="3197"/>
    <lineage>
        <taxon>Eukaryota</taxon>
        <taxon>Viridiplantae</taxon>
        <taxon>Streptophyta</taxon>
        <taxon>Embryophyta</taxon>
        <taxon>Marchantiophyta</taxon>
        <taxon>Marchantiopsida</taxon>
        <taxon>Marchantiidae</taxon>
        <taxon>Marchantiales</taxon>
        <taxon>Marchantiaceae</taxon>
        <taxon>Marchantia</taxon>
    </lineage>
</organism>
<gene>
    <name evidence="1" type="ORF">MARPO_0082s0053</name>
</gene>
<keyword evidence="2" id="KW-1185">Reference proteome</keyword>
<name>A0A2R6WK38_MARPO</name>
<evidence type="ECO:0000313" key="1">
    <source>
        <dbReference type="EMBL" id="PTQ34209.1"/>
    </source>
</evidence>
<evidence type="ECO:0000313" key="2">
    <source>
        <dbReference type="Proteomes" id="UP000244005"/>
    </source>
</evidence>
<sequence>MRWWRRDDVVSLQVRSNNRAFTVPRSLRYFVFLRTKAESPATKKPDLTRPRCLHSQAPGYLQKMRGTNVNCWMSFGIPLKLIQDLVPQLGNSSKI</sequence>
<dbReference type="AlphaFoldDB" id="A0A2R6WK38"/>
<dbReference type="EMBL" id="KZ772754">
    <property type="protein sequence ID" value="PTQ34209.1"/>
    <property type="molecule type" value="Genomic_DNA"/>
</dbReference>
<dbReference type="Proteomes" id="UP000244005">
    <property type="component" value="Unassembled WGS sequence"/>
</dbReference>
<dbReference type="Gramene" id="Mp2g15560.1">
    <property type="protein sequence ID" value="Mp2g15560.1.cds"/>
    <property type="gene ID" value="Mp2g15560"/>
</dbReference>
<protein>
    <submittedName>
        <fullName evidence="1">Uncharacterized protein</fullName>
    </submittedName>
</protein>